<proteinExistence type="predicted"/>
<accession>X1PR95</accession>
<evidence type="ECO:0000259" key="1">
    <source>
        <dbReference type="Pfam" id="PF13847"/>
    </source>
</evidence>
<dbReference type="InterPro" id="IPR053173">
    <property type="entry name" value="SAM-binding_MTase"/>
</dbReference>
<reference evidence="2" key="1">
    <citation type="journal article" date="2014" name="Front. Microbiol.">
        <title>High frequency of phylogenetically diverse reductive dehalogenase-homologous genes in deep subseafloor sedimentary metagenomes.</title>
        <authorList>
            <person name="Kawai M."/>
            <person name="Futagami T."/>
            <person name="Toyoda A."/>
            <person name="Takaki Y."/>
            <person name="Nishi S."/>
            <person name="Hori S."/>
            <person name="Arai W."/>
            <person name="Tsubouchi T."/>
            <person name="Morono Y."/>
            <person name="Uchiyama I."/>
            <person name="Ito T."/>
            <person name="Fujiyama A."/>
            <person name="Inagaki F."/>
            <person name="Takami H."/>
        </authorList>
    </citation>
    <scope>NUCLEOTIDE SEQUENCE</scope>
    <source>
        <strain evidence="2">Expedition CK06-06</strain>
    </source>
</reference>
<dbReference type="InterPro" id="IPR029063">
    <property type="entry name" value="SAM-dependent_MTases_sf"/>
</dbReference>
<gene>
    <name evidence="2" type="ORF">S06H3_55759</name>
</gene>
<comment type="caution">
    <text evidence="2">The sequence shown here is derived from an EMBL/GenBank/DDBJ whole genome shotgun (WGS) entry which is preliminary data.</text>
</comment>
<dbReference type="EMBL" id="BARV01035775">
    <property type="protein sequence ID" value="GAI58777.1"/>
    <property type="molecule type" value="Genomic_DNA"/>
</dbReference>
<feature type="non-terminal residue" evidence="2">
    <location>
        <position position="147"/>
    </location>
</feature>
<dbReference type="SUPFAM" id="SSF53335">
    <property type="entry name" value="S-adenosyl-L-methionine-dependent methyltransferases"/>
    <property type="match status" value="1"/>
</dbReference>
<organism evidence="2">
    <name type="scientific">marine sediment metagenome</name>
    <dbReference type="NCBI Taxonomy" id="412755"/>
    <lineage>
        <taxon>unclassified sequences</taxon>
        <taxon>metagenomes</taxon>
        <taxon>ecological metagenomes</taxon>
    </lineage>
</organism>
<dbReference type="PANTHER" id="PTHR45128:SF1">
    <property type="entry name" value="S-ADENOSYLMETHIONINE-DEPENDENT METHYLTRANSFERASE RV2258C"/>
    <property type="match status" value="1"/>
</dbReference>
<dbReference type="Pfam" id="PF13847">
    <property type="entry name" value="Methyltransf_31"/>
    <property type="match status" value="1"/>
</dbReference>
<dbReference type="AlphaFoldDB" id="X1PR95"/>
<feature type="domain" description="Methyltransferase" evidence="1">
    <location>
        <begin position="9"/>
        <end position="115"/>
    </location>
</feature>
<dbReference type="CDD" id="cd02440">
    <property type="entry name" value="AdoMet_MTases"/>
    <property type="match status" value="1"/>
</dbReference>
<protein>
    <recommendedName>
        <fullName evidence="1">Methyltransferase domain-containing protein</fullName>
    </recommendedName>
</protein>
<dbReference type="InterPro" id="IPR025714">
    <property type="entry name" value="Methyltranfer_dom"/>
</dbReference>
<evidence type="ECO:0000313" key="2">
    <source>
        <dbReference type="EMBL" id="GAI58777.1"/>
    </source>
</evidence>
<dbReference type="PANTHER" id="PTHR45128">
    <property type="entry name" value="METHYLTRANSFERASE TYPE 11"/>
    <property type="match status" value="1"/>
</dbReference>
<sequence length="147" mass="16284">MLSEVGIGEGQSVLDFGCGSGTYSIPAAELVGRNGRIYSLDVSRGALEKLSIKAEKEELDNIVTLLSSGNVDIPIENETLNHVLLIDVLQEISDKEPLLEEIHRILKPEGLMTVYPMHIDSNEVIRVASNVKLRLKGRKFQDRILVF</sequence>
<name>X1PR95_9ZZZZ</name>
<dbReference type="Gene3D" id="3.40.50.150">
    <property type="entry name" value="Vaccinia Virus protein VP39"/>
    <property type="match status" value="1"/>
</dbReference>